<feature type="binding site" evidence="8">
    <location>
        <position position="414"/>
    </location>
    <ligand>
        <name>Mg(2+)</name>
        <dbReference type="ChEBI" id="CHEBI:18420"/>
        <label>2</label>
    </ligand>
</feature>
<feature type="domain" description="Aminoacyl-transfer RNA synthetases class-II family profile" evidence="10">
    <location>
        <begin position="187"/>
        <end position="494"/>
    </location>
</feature>
<dbReference type="GO" id="GO:0005829">
    <property type="term" value="C:cytosol"/>
    <property type="evidence" value="ECO:0007669"/>
    <property type="project" value="TreeGrafter"/>
</dbReference>
<keyword evidence="12" id="KW-1185">Reference proteome</keyword>
<comment type="similarity">
    <text evidence="1 8">Belongs to the class-II aminoacyl-tRNA synthetase family.</text>
</comment>
<evidence type="ECO:0000256" key="5">
    <source>
        <dbReference type="ARBA" id="ARBA00022840"/>
    </source>
</evidence>
<feature type="binding site" evidence="8">
    <location>
        <position position="414"/>
    </location>
    <ligand>
        <name>Mg(2+)</name>
        <dbReference type="ChEBI" id="CHEBI:18420"/>
        <label>1</label>
    </ligand>
</feature>
<dbReference type="PROSITE" id="PS50862">
    <property type="entry name" value="AA_TRNA_LIGASE_II"/>
    <property type="match status" value="1"/>
</dbReference>
<evidence type="ECO:0000256" key="3">
    <source>
        <dbReference type="ARBA" id="ARBA00022723"/>
    </source>
</evidence>
<keyword evidence="6 8" id="KW-0030">Aminoacyl-tRNA synthetase</keyword>
<dbReference type="PRINTS" id="PR00982">
    <property type="entry name" value="TRNASYNTHLYS"/>
</dbReference>
<name>A0A8E6ES28_9BACT</name>
<dbReference type="RefSeq" id="WP_213493948.1">
    <property type="nucleotide sequence ID" value="NZ_CP074694.1"/>
</dbReference>
<dbReference type="GO" id="GO:0005524">
    <property type="term" value="F:ATP binding"/>
    <property type="evidence" value="ECO:0007669"/>
    <property type="project" value="UniProtKB-UniRule"/>
</dbReference>
<comment type="subcellular location">
    <subcellularLocation>
        <location evidence="8">Cytoplasm</location>
    </subcellularLocation>
</comment>
<keyword evidence="2 8" id="KW-0436">Ligase</keyword>
<comment type="catalytic activity">
    <reaction evidence="7 8 9">
        <text>tRNA(Lys) + L-lysine + ATP = L-lysyl-tRNA(Lys) + AMP + diphosphate</text>
        <dbReference type="Rhea" id="RHEA:20792"/>
        <dbReference type="Rhea" id="RHEA-COMP:9696"/>
        <dbReference type="Rhea" id="RHEA-COMP:9697"/>
        <dbReference type="ChEBI" id="CHEBI:30616"/>
        <dbReference type="ChEBI" id="CHEBI:32551"/>
        <dbReference type="ChEBI" id="CHEBI:33019"/>
        <dbReference type="ChEBI" id="CHEBI:78442"/>
        <dbReference type="ChEBI" id="CHEBI:78529"/>
        <dbReference type="ChEBI" id="CHEBI:456215"/>
        <dbReference type="EC" id="6.1.1.6"/>
    </reaction>
</comment>
<dbReference type="EMBL" id="CP074694">
    <property type="protein sequence ID" value="QVL30064.1"/>
    <property type="molecule type" value="Genomic_DNA"/>
</dbReference>
<dbReference type="HAMAP" id="MF_00252">
    <property type="entry name" value="Lys_tRNA_synth_class2"/>
    <property type="match status" value="1"/>
</dbReference>
<dbReference type="EC" id="6.1.1.6" evidence="8"/>
<dbReference type="NCBIfam" id="TIGR00499">
    <property type="entry name" value="lysS_bact"/>
    <property type="match status" value="1"/>
</dbReference>
<dbReference type="InterPro" id="IPR045864">
    <property type="entry name" value="aa-tRNA-synth_II/BPL/LPL"/>
</dbReference>
<protein>
    <recommendedName>
        <fullName evidence="8">Lysine--tRNA ligase</fullName>
        <ecNumber evidence="8">6.1.1.6</ecNumber>
    </recommendedName>
    <alternativeName>
        <fullName evidence="8">Lysyl-tRNA synthetase</fullName>
        <shortName evidence="8">LysRS</shortName>
    </alternativeName>
</protein>
<dbReference type="CDD" id="cd04322">
    <property type="entry name" value="LysRS_N"/>
    <property type="match status" value="1"/>
</dbReference>
<accession>A0A8E6ES28</accession>
<evidence type="ECO:0000313" key="11">
    <source>
        <dbReference type="EMBL" id="QVL30064.1"/>
    </source>
</evidence>
<reference evidence="11" key="1">
    <citation type="submission" date="2021-05" db="EMBL/GenBank/DDBJ databases">
        <title>Complete genome sequence of the cellulolytic planctomycete Telmatocola sphagniphila SP2T and characterization of the first cellulase from planctomycetes.</title>
        <authorList>
            <person name="Rakitin A.L."/>
            <person name="Beletsky A.V."/>
            <person name="Naumoff D.G."/>
            <person name="Kulichevskaya I.S."/>
            <person name="Mardanov A.V."/>
            <person name="Ravin N.V."/>
            <person name="Dedysh S.N."/>
        </authorList>
    </citation>
    <scope>NUCLEOTIDE SEQUENCE</scope>
    <source>
        <strain evidence="11">SP2T</strain>
    </source>
</reference>
<keyword evidence="3 8" id="KW-0479">Metal-binding</keyword>
<dbReference type="Proteomes" id="UP000676194">
    <property type="component" value="Chromosome"/>
</dbReference>
<dbReference type="GO" id="GO:0000287">
    <property type="term" value="F:magnesium ion binding"/>
    <property type="evidence" value="ECO:0007669"/>
    <property type="project" value="UniProtKB-UniRule"/>
</dbReference>
<comment type="cofactor">
    <cofactor evidence="8 9">
        <name>Mg(2+)</name>
        <dbReference type="ChEBI" id="CHEBI:18420"/>
    </cofactor>
    <text evidence="8 9">Binds 3 Mg(2+) ions per subunit.</text>
</comment>
<proteinExistence type="inferred from homology"/>
<dbReference type="SUPFAM" id="SSF55681">
    <property type="entry name" value="Class II aaRS and biotin synthetases"/>
    <property type="match status" value="1"/>
</dbReference>
<dbReference type="GO" id="GO:0006430">
    <property type="term" value="P:lysyl-tRNA aminoacylation"/>
    <property type="evidence" value="ECO:0007669"/>
    <property type="project" value="UniProtKB-UniRule"/>
</dbReference>
<dbReference type="InterPro" id="IPR002313">
    <property type="entry name" value="Lys-tRNA-ligase_II"/>
</dbReference>
<dbReference type="NCBIfam" id="NF001756">
    <property type="entry name" value="PRK00484.1"/>
    <property type="match status" value="1"/>
</dbReference>
<keyword evidence="5 8" id="KW-0067">ATP-binding</keyword>
<dbReference type="GO" id="GO:0004824">
    <property type="term" value="F:lysine-tRNA ligase activity"/>
    <property type="evidence" value="ECO:0007669"/>
    <property type="project" value="UniProtKB-UniRule"/>
</dbReference>
<evidence type="ECO:0000256" key="8">
    <source>
        <dbReference type="HAMAP-Rule" id="MF_00252"/>
    </source>
</evidence>
<dbReference type="InterPro" id="IPR004364">
    <property type="entry name" value="Aa-tRNA-synt_II"/>
</dbReference>
<dbReference type="GO" id="GO:0000049">
    <property type="term" value="F:tRNA binding"/>
    <property type="evidence" value="ECO:0007669"/>
    <property type="project" value="TreeGrafter"/>
</dbReference>
<dbReference type="PANTHER" id="PTHR42918:SF15">
    <property type="entry name" value="LYSINE--TRNA LIGASE, CHLOROPLASTIC_MITOCHONDRIAL"/>
    <property type="match status" value="1"/>
</dbReference>
<keyword evidence="4 8" id="KW-0547">Nucleotide-binding</keyword>
<evidence type="ECO:0000313" key="12">
    <source>
        <dbReference type="Proteomes" id="UP000676194"/>
    </source>
</evidence>
<dbReference type="Pfam" id="PF00152">
    <property type="entry name" value="tRNA-synt_2"/>
    <property type="match status" value="1"/>
</dbReference>
<keyword evidence="8" id="KW-0648">Protein biosynthesis</keyword>
<feature type="binding site" evidence="8">
    <location>
        <position position="407"/>
    </location>
    <ligand>
        <name>Mg(2+)</name>
        <dbReference type="ChEBI" id="CHEBI:18420"/>
        <label>1</label>
    </ligand>
</feature>
<dbReference type="InterPro" id="IPR006195">
    <property type="entry name" value="aa-tRNA-synth_II"/>
</dbReference>
<dbReference type="Gene3D" id="3.30.930.10">
    <property type="entry name" value="Bira Bifunctional Protein, Domain 2"/>
    <property type="match status" value="1"/>
</dbReference>
<dbReference type="InterPro" id="IPR018149">
    <property type="entry name" value="Lys-tRNA-synth_II_C"/>
</dbReference>
<dbReference type="InterPro" id="IPR004365">
    <property type="entry name" value="NA-bd_OB_tRNA"/>
</dbReference>
<evidence type="ECO:0000256" key="1">
    <source>
        <dbReference type="ARBA" id="ARBA00008226"/>
    </source>
</evidence>
<dbReference type="Gene3D" id="2.40.50.140">
    <property type="entry name" value="Nucleic acid-binding proteins"/>
    <property type="match status" value="1"/>
</dbReference>
<comment type="subunit">
    <text evidence="8">Homodimer.</text>
</comment>
<dbReference type="Pfam" id="PF01336">
    <property type="entry name" value="tRNA_anti-codon"/>
    <property type="match status" value="1"/>
</dbReference>
<evidence type="ECO:0000256" key="2">
    <source>
        <dbReference type="ARBA" id="ARBA00022598"/>
    </source>
</evidence>
<dbReference type="CDD" id="cd00775">
    <property type="entry name" value="LysRS_core"/>
    <property type="match status" value="1"/>
</dbReference>
<keyword evidence="8 9" id="KW-0460">Magnesium</keyword>
<keyword evidence="8" id="KW-0963">Cytoplasm</keyword>
<evidence type="ECO:0000256" key="6">
    <source>
        <dbReference type="ARBA" id="ARBA00023146"/>
    </source>
</evidence>
<dbReference type="InterPro" id="IPR044136">
    <property type="entry name" value="Lys-tRNA-ligase_II_N"/>
</dbReference>
<dbReference type="SUPFAM" id="SSF50249">
    <property type="entry name" value="Nucleic acid-binding proteins"/>
    <property type="match status" value="1"/>
</dbReference>
<dbReference type="PANTHER" id="PTHR42918">
    <property type="entry name" value="LYSYL-TRNA SYNTHETASE"/>
    <property type="match status" value="1"/>
</dbReference>
<dbReference type="KEGG" id="tsph:KIH39_14475"/>
<gene>
    <name evidence="8 11" type="primary">lysS</name>
    <name evidence="11" type="ORF">KIH39_14475</name>
</gene>
<organism evidence="11 12">
    <name type="scientific">Telmatocola sphagniphila</name>
    <dbReference type="NCBI Taxonomy" id="1123043"/>
    <lineage>
        <taxon>Bacteria</taxon>
        <taxon>Pseudomonadati</taxon>
        <taxon>Planctomycetota</taxon>
        <taxon>Planctomycetia</taxon>
        <taxon>Gemmatales</taxon>
        <taxon>Gemmataceae</taxon>
    </lineage>
</organism>
<sequence length="496" mass="55773">MSDPTNPNPAPDADLASFRLEKLKKIEALGIDPWGGRFDGHVAIEKIRELKAGSFDEPDLPVVRAAGRIVGRRGMGKVHFLELWDQTGKIQVMLGQKQIGDLGWQLANLLDRGDLIGVEGQFGRTKTGELTIRANGDKSLTILSKSLEPHPTNYYGMSDMEYRLRHRYLDLVYTPETLQRAKQRILILRTIRDYLNNIGFNEVETPTLHSIAGGAAARPFTTHHNALDIPLFLRIALELHLKRLLVGGIEKVYEIGRVFRNEGISHKHNPEFTMMELYEAYSDYRGMMDLTEGIIVACVDAIGGGRVRPWGDKQVDFTPPWKRASYSELFSEHVGCSLEDPVAVLEAARKNKLEIGNKEHDVLVQELFEKCVEDALVGPVFVYDYPAALCPLTKRKFGNPKLAERFELYVHGMELANAYTELNDPITQEETFKKQLVGMSEEDSMAKMDDDFVRALRHGMPPAGGLGIGIDRLVMLLTNTPSIRDIILFPLLRPEV</sequence>
<evidence type="ECO:0000256" key="9">
    <source>
        <dbReference type="RuleBase" id="RU000336"/>
    </source>
</evidence>
<evidence type="ECO:0000259" key="10">
    <source>
        <dbReference type="PROSITE" id="PS50862"/>
    </source>
</evidence>
<dbReference type="InterPro" id="IPR012340">
    <property type="entry name" value="NA-bd_OB-fold"/>
</dbReference>
<evidence type="ECO:0000256" key="7">
    <source>
        <dbReference type="ARBA" id="ARBA00048573"/>
    </source>
</evidence>
<evidence type="ECO:0000256" key="4">
    <source>
        <dbReference type="ARBA" id="ARBA00022741"/>
    </source>
</evidence>
<dbReference type="AlphaFoldDB" id="A0A8E6ES28"/>